<dbReference type="EMBL" id="CM042021">
    <property type="protein sequence ID" value="KAI3818090.1"/>
    <property type="molecule type" value="Genomic_DNA"/>
</dbReference>
<keyword evidence="2" id="KW-1185">Reference proteome</keyword>
<accession>A0ACB9JEW3</accession>
<sequence length="258" mass="28188">MVSCHLHHTACLCDDINVSCRDALDLEVRSYGLFINPSRYSTVLYRDLDPVTMDASAQNDLERLMIFEHARMNAEAEYANNPNDADNLTRWGGALLELSQFGDINESKKMLKDAVSKLSEALSINPAKHEALWCLGNAHTASAFLTSDHDEAKIQFDEAFQCFKKAVEECPGNEHYLQSLASCAKAPELHKEIHKHGGLGQAQQTLGGGSAASSSAKSSAKNKSSDLKYDIFGWIILAVGLVAWVGMAKSNVPPPPPR</sequence>
<evidence type="ECO:0000313" key="2">
    <source>
        <dbReference type="Proteomes" id="UP001056120"/>
    </source>
</evidence>
<name>A0ACB9JEW3_9ASTR</name>
<evidence type="ECO:0000313" key="1">
    <source>
        <dbReference type="EMBL" id="KAI3818090.1"/>
    </source>
</evidence>
<dbReference type="Proteomes" id="UP001056120">
    <property type="component" value="Linkage Group LG04"/>
</dbReference>
<gene>
    <name evidence="1" type="ORF">L1987_11893</name>
</gene>
<reference evidence="2" key="1">
    <citation type="journal article" date="2022" name="Mol. Ecol. Resour.">
        <title>The genomes of chicory, endive, great burdock and yacon provide insights into Asteraceae palaeo-polyploidization history and plant inulin production.</title>
        <authorList>
            <person name="Fan W."/>
            <person name="Wang S."/>
            <person name="Wang H."/>
            <person name="Wang A."/>
            <person name="Jiang F."/>
            <person name="Liu H."/>
            <person name="Zhao H."/>
            <person name="Xu D."/>
            <person name="Zhang Y."/>
        </authorList>
    </citation>
    <scope>NUCLEOTIDE SEQUENCE [LARGE SCALE GENOMIC DNA]</scope>
    <source>
        <strain evidence="2">cv. Yunnan</strain>
    </source>
</reference>
<comment type="caution">
    <text evidence="1">The sequence shown here is derived from an EMBL/GenBank/DDBJ whole genome shotgun (WGS) entry which is preliminary data.</text>
</comment>
<organism evidence="1 2">
    <name type="scientific">Smallanthus sonchifolius</name>
    <dbReference type="NCBI Taxonomy" id="185202"/>
    <lineage>
        <taxon>Eukaryota</taxon>
        <taxon>Viridiplantae</taxon>
        <taxon>Streptophyta</taxon>
        <taxon>Embryophyta</taxon>
        <taxon>Tracheophyta</taxon>
        <taxon>Spermatophyta</taxon>
        <taxon>Magnoliopsida</taxon>
        <taxon>eudicotyledons</taxon>
        <taxon>Gunneridae</taxon>
        <taxon>Pentapetalae</taxon>
        <taxon>asterids</taxon>
        <taxon>campanulids</taxon>
        <taxon>Asterales</taxon>
        <taxon>Asteraceae</taxon>
        <taxon>Asteroideae</taxon>
        <taxon>Heliantheae alliance</taxon>
        <taxon>Millerieae</taxon>
        <taxon>Smallanthus</taxon>
    </lineage>
</organism>
<protein>
    <submittedName>
        <fullName evidence="1">Uncharacterized protein</fullName>
    </submittedName>
</protein>
<reference evidence="1 2" key="2">
    <citation type="journal article" date="2022" name="Mol. Ecol. Resour.">
        <title>The genomes of chicory, endive, great burdock and yacon provide insights into Asteraceae paleo-polyploidization history and plant inulin production.</title>
        <authorList>
            <person name="Fan W."/>
            <person name="Wang S."/>
            <person name="Wang H."/>
            <person name="Wang A."/>
            <person name="Jiang F."/>
            <person name="Liu H."/>
            <person name="Zhao H."/>
            <person name="Xu D."/>
            <person name="Zhang Y."/>
        </authorList>
    </citation>
    <scope>NUCLEOTIDE SEQUENCE [LARGE SCALE GENOMIC DNA]</scope>
    <source>
        <strain evidence="2">cv. Yunnan</strain>
        <tissue evidence="1">Leaves</tissue>
    </source>
</reference>
<proteinExistence type="predicted"/>